<dbReference type="AlphaFoldDB" id="A0A7U2FDW5"/>
<evidence type="ECO:0000313" key="2">
    <source>
        <dbReference type="EMBL" id="QRD03464.1"/>
    </source>
</evidence>
<dbReference type="VEuPathDB" id="FungiDB:JI435_419570"/>
<proteinExistence type="predicted"/>
<feature type="compositionally biased region" description="Polar residues" evidence="1">
    <location>
        <begin position="1"/>
        <end position="26"/>
    </location>
</feature>
<sequence length="46" mass="5280">MSWQKVTPSIRISRQPKSCAQETETTVEPHPKRPGYSIPNLRPAFE</sequence>
<dbReference type="Proteomes" id="UP000663193">
    <property type="component" value="Chromosome 15"/>
</dbReference>
<accession>A0A7U2FDW5</accession>
<name>A0A7U2FDW5_PHANO</name>
<dbReference type="EMBL" id="CP069037">
    <property type="protein sequence ID" value="QRD03464.1"/>
    <property type="molecule type" value="Genomic_DNA"/>
</dbReference>
<evidence type="ECO:0000256" key="1">
    <source>
        <dbReference type="SAM" id="MobiDB-lite"/>
    </source>
</evidence>
<gene>
    <name evidence="2" type="ORF">JI435_419570</name>
</gene>
<feature type="region of interest" description="Disordered" evidence="1">
    <location>
        <begin position="1"/>
        <end position="46"/>
    </location>
</feature>
<reference evidence="3" key="1">
    <citation type="journal article" date="2021" name="BMC Genomics">
        <title>Chromosome-level genome assembly and manually-curated proteome of model necrotroph Parastagonospora nodorum Sn15 reveals a genome-wide trove of candidate effector homologs, and redundancy of virulence-related functions within an accessory chromosome.</title>
        <authorList>
            <person name="Bertazzoni S."/>
            <person name="Jones D.A.B."/>
            <person name="Phan H.T."/>
            <person name="Tan K.-C."/>
            <person name="Hane J.K."/>
        </authorList>
    </citation>
    <scope>NUCLEOTIDE SEQUENCE [LARGE SCALE GENOMIC DNA]</scope>
    <source>
        <strain evidence="3">SN15 / ATCC MYA-4574 / FGSC 10173)</strain>
    </source>
</reference>
<protein>
    <submittedName>
        <fullName evidence="2">Uncharacterized protein</fullName>
    </submittedName>
</protein>
<keyword evidence="3" id="KW-1185">Reference proteome</keyword>
<evidence type="ECO:0000313" key="3">
    <source>
        <dbReference type="Proteomes" id="UP000663193"/>
    </source>
</evidence>
<organism evidence="2 3">
    <name type="scientific">Phaeosphaeria nodorum (strain SN15 / ATCC MYA-4574 / FGSC 10173)</name>
    <name type="common">Glume blotch fungus</name>
    <name type="synonym">Parastagonospora nodorum</name>
    <dbReference type="NCBI Taxonomy" id="321614"/>
    <lineage>
        <taxon>Eukaryota</taxon>
        <taxon>Fungi</taxon>
        <taxon>Dikarya</taxon>
        <taxon>Ascomycota</taxon>
        <taxon>Pezizomycotina</taxon>
        <taxon>Dothideomycetes</taxon>
        <taxon>Pleosporomycetidae</taxon>
        <taxon>Pleosporales</taxon>
        <taxon>Pleosporineae</taxon>
        <taxon>Phaeosphaeriaceae</taxon>
        <taxon>Parastagonospora</taxon>
    </lineage>
</organism>